<keyword evidence="4" id="KW-0274">FAD</keyword>
<keyword evidence="11" id="KW-1185">Reference proteome</keyword>
<evidence type="ECO:0000256" key="4">
    <source>
        <dbReference type="ARBA" id="ARBA00022827"/>
    </source>
</evidence>
<dbReference type="Pfam" id="PF07992">
    <property type="entry name" value="Pyr_redox_2"/>
    <property type="match status" value="1"/>
</dbReference>
<evidence type="ECO:0000259" key="9">
    <source>
        <dbReference type="Pfam" id="PF07992"/>
    </source>
</evidence>
<comment type="similarity">
    <text evidence="2">Belongs to the FAD-binding monooxygenase family.</text>
</comment>
<evidence type="ECO:0000256" key="2">
    <source>
        <dbReference type="ARBA" id="ARBA00010139"/>
    </source>
</evidence>
<dbReference type="InterPro" id="IPR036188">
    <property type="entry name" value="FAD/NAD-bd_sf"/>
</dbReference>
<protein>
    <submittedName>
        <fullName evidence="10">Cation diffusion facilitator CzcD-associated flavoprotein CzcO</fullName>
    </submittedName>
</protein>
<dbReference type="PANTHER" id="PTHR43872">
    <property type="entry name" value="MONOOXYGENASE, PUTATIVE (AFU_ORTHOLOGUE AFUA_8G02570)-RELATED"/>
    <property type="match status" value="1"/>
</dbReference>
<gene>
    <name evidence="10" type="ORF">FB458_0791</name>
</gene>
<feature type="domain" description="FAD/NAD(P)-binding" evidence="9">
    <location>
        <begin position="13"/>
        <end position="223"/>
    </location>
</feature>
<sequence>MSTTQPERPEHLDVVIVGAGISGVDAAYRVQQQHPGRTYAVLEGRAALGGTWDLFRYPGIRSDSDIFSFGFPFKPWKGDALLAGGTQIREYIEEAVRETGIDRHIRYAHRVARASWDSDAARWELDLEVTQDGRTERRTLTCSFLLLCTGYYRYDEGFTPQFAGRDEFAGQVVHPQHWPQDLDVAGRRVVVIGSGATAITLVPALADLGADVTMLQRTPTWIAAVPSREAWVEKLRGRVPEQVAHRILRAKHIGERIVTYALARRFPALTRRALLAGASRTVGADVVREHFTPPYNPWDQRICAAPGGDFFRALADGRTHVVTDHVDRFVPEGVRLRSGRTLPADVVVTATGLQLLMAGGIEVVVDGEPVDLSSRAVWRGAMIEGIPNLAFVVGYVNSSWTLRADLTAQLVTKVLTHLDEQGLRAVAPVAPAGLGKRPVIDLTSGYVRRAISAFPHQGDRAPWTIPQNYVVDRVVNLRGRFTQDLRPWTGRGAPTRREDSTTAAA</sequence>
<evidence type="ECO:0000256" key="6">
    <source>
        <dbReference type="ARBA" id="ARBA00023002"/>
    </source>
</evidence>
<organism evidence="10 11">
    <name type="scientific">Lapillicoccus jejuensis</name>
    <dbReference type="NCBI Taxonomy" id="402171"/>
    <lineage>
        <taxon>Bacteria</taxon>
        <taxon>Bacillati</taxon>
        <taxon>Actinomycetota</taxon>
        <taxon>Actinomycetes</taxon>
        <taxon>Micrococcales</taxon>
        <taxon>Intrasporangiaceae</taxon>
        <taxon>Lapillicoccus</taxon>
    </lineage>
</organism>
<evidence type="ECO:0000256" key="3">
    <source>
        <dbReference type="ARBA" id="ARBA00022630"/>
    </source>
</evidence>
<dbReference type="PANTHER" id="PTHR43872:SF1">
    <property type="entry name" value="MONOOXYGENASE, PUTATIVE (AFU_ORTHOLOGUE AFUA_8G02570)-RELATED"/>
    <property type="match status" value="1"/>
</dbReference>
<evidence type="ECO:0000256" key="5">
    <source>
        <dbReference type="ARBA" id="ARBA00022857"/>
    </source>
</evidence>
<dbReference type="InterPro" id="IPR051820">
    <property type="entry name" value="FAD-binding_MO"/>
</dbReference>
<evidence type="ECO:0000256" key="1">
    <source>
        <dbReference type="ARBA" id="ARBA00001974"/>
    </source>
</evidence>
<dbReference type="RefSeq" id="WP_141846950.1">
    <property type="nucleotide sequence ID" value="NZ_BAAAPR010000008.1"/>
</dbReference>
<reference evidence="10 11" key="1">
    <citation type="submission" date="2019-06" db="EMBL/GenBank/DDBJ databases">
        <title>Sequencing the genomes of 1000 actinobacteria strains.</title>
        <authorList>
            <person name="Klenk H.-P."/>
        </authorList>
    </citation>
    <scope>NUCLEOTIDE SEQUENCE [LARGE SCALE GENOMIC DNA]</scope>
    <source>
        <strain evidence="10 11">DSM 18607</strain>
    </source>
</reference>
<comment type="caution">
    <text evidence="10">The sequence shown here is derived from an EMBL/GenBank/DDBJ whole genome shotgun (WGS) entry which is preliminary data.</text>
</comment>
<dbReference type="Gene3D" id="3.50.50.60">
    <property type="entry name" value="FAD/NAD(P)-binding domain"/>
    <property type="match status" value="3"/>
</dbReference>
<dbReference type="InterPro" id="IPR023753">
    <property type="entry name" value="FAD/NAD-binding_dom"/>
</dbReference>
<evidence type="ECO:0000313" key="10">
    <source>
        <dbReference type="EMBL" id="TQJ07723.1"/>
    </source>
</evidence>
<keyword evidence="5" id="KW-0521">NADP</keyword>
<dbReference type="SUPFAM" id="SSF51905">
    <property type="entry name" value="FAD/NAD(P)-binding domain"/>
    <property type="match status" value="1"/>
</dbReference>
<dbReference type="PRINTS" id="PR00368">
    <property type="entry name" value="FADPNR"/>
</dbReference>
<keyword evidence="6" id="KW-0560">Oxidoreductase</keyword>
<dbReference type="AlphaFoldDB" id="A0A542DXA0"/>
<evidence type="ECO:0000256" key="8">
    <source>
        <dbReference type="SAM" id="MobiDB-lite"/>
    </source>
</evidence>
<dbReference type="Proteomes" id="UP000317893">
    <property type="component" value="Unassembled WGS sequence"/>
</dbReference>
<proteinExistence type="inferred from homology"/>
<keyword evidence="3" id="KW-0285">Flavoprotein</keyword>
<evidence type="ECO:0000313" key="11">
    <source>
        <dbReference type="Proteomes" id="UP000317893"/>
    </source>
</evidence>
<comment type="cofactor">
    <cofactor evidence="1">
        <name>FAD</name>
        <dbReference type="ChEBI" id="CHEBI:57692"/>
    </cofactor>
</comment>
<name>A0A542DXA0_9MICO</name>
<feature type="compositionally biased region" description="Basic and acidic residues" evidence="8">
    <location>
        <begin position="495"/>
        <end position="505"/>
    </location>
</feature>
<dbReference type="FunFam" id="3.50.50.60:FF:000228">
    <property type="entry name" value="FAD-containing monooxygenase EthA"/>
    <property type="match status" value="1"/>
</dbReference>
<dbReference type="EMBL" id="VFMN01000001">
    <property type="protein sequence ID" value="TQJ07723.1"/>
    <property type="molecule type" value="Genomic_DNA"/>
</dbReference>
<keyword evidence="7" id="KW-0503">Monooxygenase</keyword>
<evidence type="ECO:0000256" key="7">
    <source>
        <dbReference type="ARBA" id="ARBA00023033"/>
    </source>
</evidence>
<dbReference type="GO" id="GO:0004497">
    <property type="term" value="F:monooxygenase activity"/>
    <property type="evidence" value="ECO:0007669"/>
    <property type="project" value="UniProtKB-KW"/>
</dbReference>
<dbReference type="OrthoDB" id="5168853at2"/>
<dbReference type="PRINTS" id="PR00411">
    <property type="entry name" value="PNDRDTASEI"/>
</dbReference>
<feature type="region of interest" description="Disordered" evidence="8">
    <location>
        <begin position="486"/>
        <end position="505"/>
    </location>
</feature>
<accession>A0A542DXA0</accession>